<proteinExistence type="predicted"/>
<dbReference type="Proteomes" id="UP000199035">
    <property type="component" value="Unassembled WGS sequence"/>
</dbReference>
<keyword evidence="2" id="KW-1185">Reference proteome</keyword>
<dbReference type="InterPro" id="IPR036983">
    <property type="entry name" value="AIM24_sf"/>
</dbReference>
<dbReference type="PANTHER" id="PTHR38074:SF1">
    <property type="entry name" value="ALTERED INHERITANCE OF MITOCHONDRIA PROTEIN 24, MITOCHONDRIAL"/>
    <property type="match status" value="1"/>
</dbReference>
<dbReference type="Gene3D" id="3.60.160.10">
    <property type="entry name" value="Mitochondrial biogenesis AIM24"/>
    <property type="match status" value="1"/>
</dbReference>
<protein>
    <submittedName>
        <fullName evidence="1">TIGR00266 family protein</fullName>
    </submittedName>
</protein>
<evidence type="ECO:0000313" key="1">
    <source>
        <dbReference type="EMBL" id="SDY50956.1"/>
    </source>
</evidence>
<organism evidence="1 2">
    <name type="scientific">Acinetobacter kyonggiensis</name>
    <dbReference type="NCBI Taxonomy" id="595670"/>
    <lineage>
        <taxon>Bacteria</taxon>
        <taxon>Pseudomonadati</taxon>
        <taxon>Pseudomonadota</taxon>
        <taxon>Gammaproteobacteria</taxon>
        <taxon>Moraxellales</taxon>
        <taxon>Moraxellaceae</taxon>
        <taxon>Acinetobacter</taxon>
    </lineage>
</organism>
<dbReference type="STRING" id="595670.SAMN05421643_11262"/>
<dbReference type="InterPro" id="IPR016031">
    <property type="entry name" value="Trp_RNA-bd_attenuator-like_dom"/>
</dbReference>
<dbReference type="PANTHER" id="PTHR38074">
    <property type="entry name" value="ALTERED INHERITANCE OF MITOCHONDRIA PROTEIN 24, MITOCHONDRIAL"/>
    <property type="match status" value="1"/>
</dbReference>
<evidence type="ECO:0000313" key="2">
    <source>
        <dbReference type="Proteomes" id="UP000199035"/>
    </source>
</evidence>
<dbReference type="NCBIfam" id="TIGR00266">
    <property type="entry name" value="TIGR00266 family protein"/>
    <property type="match status" value="1"/>
</dbReference>
<dbReference type="Pfam" id="PF01987">
    <property type="entry name" value="AIM24"/>
    <property type="match status" value="1"/>
</dbReference>
<reference evidence="2" key="1">
    <citation type="submission" date="2016-10" db="EMBL/GenBank/DDBJ databases">
        <authorList>
            <person name="Varghese N."/>
            <person name="Submissions S."/>
        </authorList>
    </citation>
    <scope>NUCLEOTIDE SEQUENCE [LARGE SCALE GENOMIC DNA]</scope>
    <source>
        <strain evidence="2">ANC 5109</strain>
    </source>
</reference>
<dbReference type="EMBL" id="FNPK01000012">
    <property type="protein sequence ID" value="SDY50956.1"/>
    <property type="molecule type" value="Genomic_DNA"/>
</dbReference>
<dbReference type="AlphaFoldDB" id="A0A1H3KFS4"/>
<dbReference type="InterPro" id="IPR002838">
    <property type="entry name" value="AIM24"/>
</dbReference>
<name>A0A1H3KFS4_9GAMM</name>
<dbReference type="SUPFAM" id="SSF51219">
    <property type="entry name" value="TRAP-like"/>
    <property type="match status" value="1"/>
</dbReference>
<sequence>MAEFNLVGSPEPFLHVSMKQGEAIYCESDAMVMVEQNLEVGGKLRGGIFQAFMRKFTSGESLFQQQIKAVKGAGECLLSPNLDGDMQILDVGQRQYILSDGSFVAATEHTMIKAKVQSNIGGALFGGTGGFVVMETSGQGKVCISGSGTLLELDITPEQGEVTIDNGHVTAWDASLNYNIGIPSSGSGGFVGNIVNSFTSGEGLVIKFRGHGKVIVCSRNRASYLQWLATALGRGHSNSN</sequence>
<dbReference type="RefSeq" id="WP_086164895.1">
    <property type="nucleotide sequence ID" value="NZ_FNPK01000012.1"/>
</dbReference>
<gene>
    <name evidence="1" type="ORF">SAMN05421643_11262</name>
</gene>
<accession>A0A1H3KFS4</accession>